<feature type="domain" description="Fumarylacetoacetase-like C-terminal" evidence="2">
    <location>
        <begin position="57"/>
        <end position="254"/>
    </location>
</feature>
<evidence type="ECO:0000313" key="4">
    <source>
        <dbReference type="EMBL" id="SVC59805.1"/>
    </source>
</evidence>
<dbReference type="GO" id="GO:0016853">
    <property type="term" value="F:isomerase activity"/>
    <property type="evidence" value="ECO:0007669"/>
    <property type="project" value="UniProtKB-ARBA"/>
</dbReference>
<dbReference type="Pfam" id="PF10370">
    <property type="entry name" value="Rv2993c-like_N"/>
    <property type="match status" value="1"/>
</dbReference>
<dbReference type="AlphaFoldDB" id="A0A382NHL2"/>
<dbReference type="InterPro" id="IPR011234">
    <property type="entry name" value="Fumarylacetoacetase-like_C"/>
</dbReference>
<keyword evidence="1" id="KW-0479">Metal-binding</keyword>
<evidence type="ECO:0008006" key="5">
    <source>
        <dbReference type="Google" id="ProtNLM"/>
    </source>
</evidence>
<dbReference type="GO" id="GO:0019752">
    <property type="term" value="P:carboxylic acid metabolic process"/>
    <property type="evidence" value="ECO:0007669"/>
    <property type="project" value="UniProtKB-ARBA"/>
</dbReference>
<organism evidence="4">
    <name type="scientific">marine metagenome</name>
    <dbReference type="NCBI Taxonomy" id="408172"/>
    <lineage>
        <taxon>unclassified sequences</taxon>
        <taxon>metagenomes</taxon>
        <taxon>ecological metagenomes</taxon>
    </lineage>
</organism>
<proteinExistence type="predicted"/>
<dbReference type="FunFam" id="3.90.850.10:FF:000002">
    <property type="entry name" value="2-hydroxyhepta-2,4-diene-1,7-dioate isomerase"/>
    <property type="match status" value="1"/>
</dbReference>
<evidence type="ECO:0000256" key="1">
    <source>
        <dbReference type="ARBA" id="ARBA00022723"/>
    </source>
</evidence>
<accession>A0A382NHL2</accession>
<evidence type="ECO:0000259" key="2">
    <source>
        <dbReference type="Pfam" id="PF01557"/>
    </source>
</evidence>
<dbReference type="GO" id="GO:0046872">
    <property type="term" value="F:metal ion binding"/>
    <property type="evidence" value="ECO:0007669"/>
    <property type="project" value="UniProtKB-KW"/>
</dbReference>
<dbReference type="InterPro" id="IPR036663">
    <property type="entry name" value="Fumarylacetoacetase_C_sf"/>
</dbReference>
<dbReference type="EMBL" id="UINC01100055">
    <property type="protein sequence ID" value="SVC59805.1"/>
    <property type="molecule type" value="Genomic_DNA"/>
</dbReference>
<feature type="domain" description="Rv2993c-like N-terminal" evidence="3">
    <location>
        <begin position="1"/>
        <end position="51"/>
    </location>
</feature>
<dbReference type="InterPro" id="IPR018833">
    <property type="entry name" value="Rv2993c-like_N"/>
</dbReference>
<dbReference type="Pfam" id="PF01557">
    <property type="entry name" value="FAA_hydrolase"/>
    <property type="match status" value="1"/>
</dbReference>
<dbReference type="Gene3D" id="3.90.850.10">
    <property type="entry name" value="Fumarylacetoacetase-like, C-terminal domain"/>
    <property type="match status" value="1"/>
</dbReference>
<evidence type="ECO:0000259" key="3">
    <source>
        <dbReference type="Pfam" id="PF10370"/>
    </source>
</evidence>
<name>A0A382NHL2_9ZZZZ</name>
<gene>
    <name evidence="4" type="ORF">METZ01_LOCUS312659</name>
</gene>
<dbReference type="SUPFAM" id="SSF56529">
    <property type="entry name" value="FAH"/>
    <property type="match status" value="1"/>
</dbReference>
<reference evidence="4" key="1">
    <citation type="submission" date="2018-05" db="EMBL/GenBank/DDBJ databases">
        <authorList>
            <person name="Lanie J.A."/>
            <person name="Ng W.-L."/>
            <person name="Kazmierczak K.M."/>
            <person name="Andrzejewski T.M."/>
            <person name="Davidsen T.M."/>
            <person name="Wayne K.J."/>
            <person name="Tettelin H."/>
            <person name="Glass J.I."/>
            <person name="Rusch D."/>
            <person name="Podicherti R."/>
            <person name="Tsui H.-C.T."/>
            <person name="Winkler M.E."/>
        </authorList>
    </citation>
    <scope>NUCLEOTIDE SEQUENCE</scope>
</reference>
<dbReference type="Gene3D" id="2.30.30.370">
    <property type="entry name" value="FAH"/>
    <property type="match status" value="1"/>
</dbReference>
<dbReference type="PANTHER" id="PTHR11820">
    <property type="entry name" value="ACYLPYRUVASE"/>
    <property type="match status" value="1"/>
</dbReference>
<protein>
    <recommendedName>
        <fullName evidence="5">Fumarylacetoacetase-like C-terminal domain-containing protein</fullName>
    </recommendedName>
</protein>
<sequence length="258" mass="27799">MKILRYLHRKETRYGTLEDDGTIKQLVGSPFDGIETDGVCTDLVDVRVLAPVPRPRLIGVGLNYAAHAAEGGKEPPPIPMLFMLPWTTVVGQGDEVVYPVQGLHIEYEGELVVIIGKEAKDVSAANALDHVLGYTCGNDISERVIQRQEMSQGCVLMGKGFDTFKPMGPYIATDLDPTELELTTRLNGEVRQHTSTSDLIFPVARLIEYISDAITLLPGDVIYTGTPAGVGPVAPGDSVEVEISGIGVLKNTIVAEEA</sequence>